<comment type="caution">
    <text evidence="1">The sequence shown here is derived from an EMBL/GenBank/DDBJ whole genome shotgun (WGS) entry which is preliminary data.</text>
</comment>
<sequence length="381" mass="42545">MIIRPVRTSDHAGVNRLHRDVWWPERSAAGWRWLETNPARADLDAPCGWVVEDPDGEVAAFLGNFVQRFWNGDRLMHASTGFSTIVRPDVLGASRALFRAHARQPGLAAHYTFNANRRSSPLYRLFGLKPWPDATHALKLSWIVDPVAIVGGRLLREMVMRVPDRINYRAEWFMGPRLHMASPLKLPVQILRLTDFGDGSPYARFWTALKSEGQVLADRSPEIMRWRMADPDQTLRPIVLARVTGDRITGYAMAQMSKGSSIEPPLLDVIDATALSEAGAAIPELIATLIENARQMGAAKVRMQMVSPRMLTLLGPLAGRARREGGWGHAHVRFNDPTMADLWSPTPFDGDYAICLRPVPEIQGLLRPRVSPAFAKEKASI</sequence>
<protein>
    <submittedName>
        <fullName evidence="1">Uncharacterized protein</fullName>
    </submittedName>
</protein>
<evidence type="ECO:0000313" key="1">
    <source>
        <dbReference type="EMBL" id="MBB5746664.1"/>
    </source>
</evidence>
<dbReference type="InterPro" id="IPR016181">
    <property type="entry name" value="Acyl_CoA_acyltransferase"/>
</dbReference>
<gene>
    <name evidence="1" type="ORF">GGR13_002268</name>
</gene>
<dbReference type="AlphaFoldDB" id="A0A7W9CJ78"/>
<name>A0A7W9CJ78_9CAUL</name>
<dbReference type="RefSeq" id="WP_183213601.1">
    <property type="nucleotide sequence ID" value="NZ_JACHOR010000003.1"/>
</dbReference>
<organism evidence="1 2">
    <name type="scientific">Brevundimonas variabilis</name>
    <dbReference type="NCBI Taxonomy" id="74312"/>
    <lineage>
        <taxon>Bacteria</taxon>
        <taxon>Pseudomonadati</taxon>
        <taxon>Pseudomonadota</taxon>
        <taxon>Alphaproteobacteria</taxon>
        <taxon>Caulobacterales</taxon>
        <taxon>Caulobacteraceae</taxon>
        <taxon>Brevundimonas</taxon>
    </lineage>
</organism>
<proteinExistence type="predicted"/>
<reference evidence="1 2" key="1">
    <citation type="submission" date="2020-08" db="EMBL/GenBank/DDBJ databases">
        <title>Genomic Encyclopedia of Type Strains, Phase IV (KMG-IV): sequencing the most valuable type-strain genomes for metagenomic binning, comparative biology and taxonomic classification.</title>
        <authorList>
            <person name="Goeker M."/>
        </authorList>
    </citation>
    <scope>NUCLEOTIDE SEQUENCE [LARGE SCALE GENOMIC DNA]</scope>
    <source>
        <strain evidence="1 2">DSM 4737</strain>
    </source>
</reference>
<dbReference type="Proteomes" id="UP000545037">
    <property type="component" value="Unassembled WGS sequence"/>
</dbReference>
<evidence type="ECO:0000313" key="2">
    <source>
        <dbReference type="Proteomes" id="UP000545037"/>
    </source>
</evidence>
<dbReference type="SUPFAM" id="SSF55729">
    <property type="entry name" value="Acyl-CoA N-acyltransferases (Nat)"/>
    <property type="match status" value="1"/>
</dbReference>
<keyword evidence="2" id="KW-1185">Reference proteome</keyword>
<dbReference type="EMBL" id="JACHOR010000003">
    <property type="protein sequence ID" value="MBB5746664.1"/>
    <property type="molecule type" value="Genomic_DNA"/>
</dbReference>
<dbReference type="Gene3D" id="3.40.630.30">
    <property type="match status" value="1"/>
</dbReference>
<accession>A0A7W9CJ78</accession>